<reference evidence="2 3" key="1">
    <citation type="submission" date="2022-12" db="EMBL/GenBank/DDBJ databases">
        <title>Genomic features and morphological characterization of a novel Knufia sp. strain isolated from spacecraft assembly facility.</title>
        <authorList>
            <person name="Teixeira M."/>
            <person name="Chander A.M."/>
            <person name="Stajich J.E."/>
            <person name="Venkateswaran K."/>
        </authorList>
    </citation>
    <scope>NUCLEOTIDE SEQUENCE [LARGE SCALE GENOMIC DNA]</scope>
    <source>
        <strain evidence="2 3">FJI-L2-BK-P2</strain>
    </source>
</reference>
<feature type="chain" id="PRO_5043055351" evidence="1">
    <location>
        <begin position="18"/>
        <end position="310"/>
    </location>
</feature>
<name>A0AAN8ESH0_9EURO</name>
<dbReference type="EMBL" id="JAKLMC020000007">
    <property type="protein sequence ID" value="KAK5955155.1"/>
    <property type="molecule type" value="Genomic_DNA"/>
</dbReference>
<feature type="signal peptide" evidence="1">
    <location>
        <begin position="1"/>
        <end position="17"/>
    </location>
</feature>
<organism evidence="2 3">
    <name type="scientific">Knufia fluminis</name>
    <dbReference type="NCBI Taxonomy" id="191047"/>
    <lineage>
        <taxon>Eukaryota</taxon>
        <taxon>Fungi</taxon>
        <taxon>Dikarya</taxon>
        <taxon>Ascomycota</taxon>
        <taxon>Pezizomycotina</taxon>
        <taxon>Eurotiomycetes</taxon>
        <taxon>Chaetothyriomycetidae</taxon>
        <taxon>Chaetothyriales</taxon>
        <taxon>Trichomeriaceae</taxon>
        <taxon>Knufia</taxon>
    </lineage>
</organism>
<gene>
    <name evidence="2" type="ORF">OHC33_003834</name>
</gene>
<accession>A0AAN8ESH0</accession>
<dbReference type="Proteomes" id="UP001316803">
    <property type="component" value="Unassembled WGS sequence"/>
</dbReference>
<sequence length="310" mass="32556">MLSFTISTFLLLTTTLAQSTNSSGYTDYNLSITGDDDSTLYETASTPGTSNSTLPPDVYLNASLHVGEIDILVEELTAKINVDAQVLNLLDFSAGVDVSIGRVNLLIQNVTAKVLLEARLQNLVLMVESILDSVDLNPIIAELGNTVGEVVGDVGDALGGAGGSTATGSGSAGATNGSTTLTSRGFEAQLAMQHGILYAVNDYRGNTHTNRVLEQNGEIVDMSLDNNGVVHSTNVVGTFESLMEFTGQERQDVIIDGAVTTEKEYRYLPFPGLEVLCQIFLGAGGNVVGTRLVAEVEGGGSSIISGREEE</sequence>
<evidence type="ECO:0000313" key="3">
    <source>
        <dbReference type="Proteomes" id="UP001316803"/>
    </source>
</evidence>
<keyword evidence="1" id="KW-0732">Signal</keyword>
<dbReference type="AlphaFoldDB" id="A0AAN8ESH0"/>
<proteinExistence type="predicted"/>
<keyword evidence="3" id="KW-1185">Reference proteome</keyword>
<comment type="caution">
    <text evidence="2">The sequence shown here is derived from an EMBL/GenBank/DDBJ whole genome shotgun (WGS) entry which is preliminary data.</text>
</comment>
<protein>
    <submittedName>
        <fullName evidence="2">Uncharacterized protein</fullName>
    </submittedName>
</protein>
<evidence type="ECO:0000313" key="2">
    <source>
        <dbReference type="EMBL" id="KAK5955155.1"/>
    </source>
</evidence>
<evidence type="ECO:0000256" key="1">
    <source>
        <dbReference type="SAM" id="SignalP"/>
    </source>
</evidence>